<dbReference type="OrthoDB" id="10008488at2"/>
<organism evidence="1 2">
    <name type="scientific">Pseudobacteriovorax antillogorgiicola</name>
    <dbReference type="NCBI Taxonomy" id="1513793"/>
    <lineage>
        <taxon>Bacteria</taxon>
        <taxon>Pseudomonadati</taxon>
        <taxon>Bdellovibrionota</taxon>
        <taxon>Oligoflexia</taxon>
        <taxon>Oligoflexales</taxon>
        <taxon>Pseudobacteriovoracaceae</taxon>
        <taxon>Pseudobacteriovorax</taxon>
    </lineage>
</organism>
<protein>
    <submittedName>
        <fullName evidence="1">Uncharacterized protein</fullName>
    </submittedName>
</protein>
<dbReference type="STRING" id="1513793.SAMN06296036_12350"/>
<dbReference type="AlphaFoldDB" id="A0A1Y6CP64"/>
<name>A0A1Y6CP64_9BACT</name>
<dbReference type="RefSeq" id="WP_132323631.1">
    <property type="nucleotide sequence ID" value="NZ_FWZT01000023.1"/>
</dbReference>
<evidence type="ECO:0000313" key="2">
    <source>
        <dbReference type="Proteomes" id="UP000192907"/>
    </source>
</evidence>
<reference evidence="2" key="1">
    <citation type="submission" date="2017-04" db="EMBL/GenBank/DDBJ databases">
        <authorList>
            <person name="Varghese N."/>
            <person name="Submissions S."/>
        </authorList>
    </citation>
    <scope>NUCLEOTIDE SEQUENCE [LARGE SCALE GENOMIC DNA]</scope>
    <source>
        <strain evidence="2">RKEM611</strain>
    </source>
</reference>
<sequence>MFVGSIHIRKIISVISVSLGVLSCTTDEKFPSIDNRIAGPVDVATSGQYSFVLNSDFDRNYNTGSILTLDLSQEAGSEKVGTHKVPRMGRSIFTRSSLMIATFDRTALDGNGSVEIYTIGSDGSLVTNVSQELECSPINGIISSSSTWAVVSCLGGEIYVASINSSDVGATSFKKVRDYAYARRAMYIYETSTDDYLLAFPTDFGEQTQGDYSAIDKLSLDINLANNANSTTTTITVDGENEIPDNFEASLAAIRTISARYPFQMAILNLSEAERNDFPLKEMGSVTDKDETKVIEVDGSSKTVYRYANNELKFLYFFLDKLAGQAADIGDGTTVTDVAPEDVASQTDGIKYYRTNFWEVQETDDSKVIYLSHRGVASNGSTDANNILKFNILDDGSVFDLPDPTTLADDAEGGFTKSFKEMFQVKRVMGFTSLARTGYPGDFGVAKKGSNEFVFVNQFRDEAYWSASDLIYAIDAKRIDGAVEPDFPIERWAGVDYRQSAYQLAILEESGSPSKIISCSFYGDSVLVFDIDAEKGIDVTQEPTAVF</sequence>
<gene>
    <name evidence="1" type="ORF">SAMN06296036_12350</name>
</gene>
<dbReference type="Proteomes" id="UP000192907">
    <property type="component" value="Unassembled WGS sequence"/>
</dbReference>
<proteinExistence type="predicted"/>
<keyword evidence="2" id="KW-1185">Reference proteome</keyword>
<accession>A0A1Y6CP64</accession>
<dbReference type="EMBL" id="FWZT01000023">
    <property type="protein sequence ID" value="SMF66654.1"/>
    <property type="molecule type" value="Genomic_DNA"/>
</dbReference>
<evidence type="ECO:0000313" key="1">
    <source>
        <dbReference type="EMBL" id="SMF66654.1"/>
    </source>
</evidence>